<dbReference type="Gene3D" id="3.10.10.10">
    <property type="entry name" value="HIV Type 1 Reverse Transcriptase, subunit A, domain 1"/>
    <property type="match status" value="1"/>
</dbReference>
<dbReference type="InterPro" id="IPR005312">
    <property type="entry name" value="DUF1759"/>
</dbReference>
<evidence type="ECO:0000256" key="1">
    <source>
        <dbReference type="SAM" id="MobiDB-lite"/>
    </source>
</evidence>
<feature type="compositionally biased region" description="Low complexity" evidence="1">
    <location>
        <begin position="187"/>
        <end position="198"/>
    </location>
</feature>
<name>A0AAJ6VVG9_9ACAR</name>
<dbReference type="GeneID" id="100898391"/>
<dbReference type="PANTHER" id="PTHR47331">
    <property type="entry name" value="PHD-TYPE DOMAIN-CONTAINING PROTEIN"/>
    <property type="match status" value="1"/>
</dbReference>
<dbReference type="SUPFAM" id="SSF56672">
    <property type="entry name" value="DNA/RNA polymerases"/>
    <property type="match status" value="1"/>
</dbReference>
<dbReference type="AlphaFoldDB" id="A0AAJ6VVG9"/>
<dbReference type="KEGG" id="goe:100898391"/>
<keyword evidence="2" id="KW-1185">Reference proteome</keyword>
<accession>A0AAJ6VVG9</accession>
<dbReference type="Gene3D" id="3.30.70.270">
    <property type="match status" value="1"/>
</dbReference>
<protein>
    <submittedName>
        <fullName evidence="3">Uncharacterized protein LOC100898391</fullName>
    </submittedName>
</protein>
<evidence type="ECO:0000313" key="2">
    <source>
        <dbReference type="Proteomes" id="UP000694867"/>
    </source>
</evidence>
<dbReference type="PANTHER" id="PTHR47331:SF5">
    <property type="entry name" value="RIBONUCLEASE H"/>
    <property type="match status" value="1"/>
</dbReference>
<dbReference type="Proteomes" id="UP000694867">
    <property type="component" value="Unplaced"/>
</dbReference>
<gene>
    <name evidence="3" type="primary">LOC100898391</name>
</gene>
<organism evidence="2 3">
    <name type="scientific">Galendromus occidentalis</name>
    <name type="common">western predatory mite</name>
    <dbReference type="NCBI Taxonomy" id="34638"/>
    <lineage>
        <taxon>Eukaryota</taxon>
        <taxon>Metazoa</taxon>
        <taxon>Ecdysozoa</taxon>
        <taxon>Arthropoda</taxon>
        <taxon>Chelicerata</taxon>
        <taxon>Arachnida</taxon>
        <taxon>Acari</taxon>
        <taxon>Parasitiformes</taxon>
        <taxon>Mesostigmata</taxon>
        <taxon>Gamasina</taxon>
        <taxon>Phytoseioidea</taxon>
        <taxon>Phytoseiidae</taxon>
        <taxon>Typhlodrominae</taxon>
        <taxon>Galendromus</taxon>
    </lineage>
</organism>
<dbReference type="GO" id="GO:0071897">
    <property type="term" value="P:DNA biosynthetic process"/>
    <property type="evidence" value="ECO:0007669"/>
    <property type="project" value="UniProtKB-ARBA"/>
</dbReference>
<evidence type="ECO:0000313" key="3">
    <source>
        <dbReference type="RefSeq" id="XP_003738290.1"/>
    </source>
</evidence>
<dbReference type="InterPro" id="IPR043128">
    <property type="entry name" value="Rev_trsase/Diguanyl_cyclase"/>
</dbReference>
<reference evidence="3" key="1">
    <citation type="submission" date="2025-08" db="UniProtKB">
        <authorList>
            <consortium name="RefSeq"/>
        </authorList>
    </citation>
    <scope>IDENTIFICATION</scope>
</reference>
<dbReference type="InterPro" id="IPR043502">
    <property type="entry name" value="DNA/RNA_pol_sf"/>
</dbReference>
<sequence length="821" mass="91821">MEYEEKIFEALAKIEFLRQQYSQPNTASTAPTNAAVTTIKDVIVKQQDKIPKFSGDARKFQEWFELFESAVSTCTSSLEKFKRLKSSLVGNALKQISHLHLKEEFYQTAIDIIRDEYGSVFSAQYAYAADIIINCAAVMILPIILDNLPGSVKDQFLRIHEVSKSDEANKQLEALIKFLGKENKIKSTPSASRFSPSSERPKFRGGATAKAEGFPNSSQKSRDNHSFYGNQEPEGNHSCIFCGLKNHTTFKCKKVLSGEERLDLVQRAGACAKCLRRNHVAAKCRLQTKCKHCKGSHNSLLCGKSDARVTSTLMSATGTGGSENLHLRDQANIASRIQGQANLATGYAYVSVGAGAELRRILLDIGSQKSYITTKLAKALGAKPMDREYLINHTLGGQVSEVQEYRSYEIKLGSKSNPEFSVSVECLGIPVITRTIFPPVEKLEYKLDYADQVDSPKHKNIDILIGTDQIGRIWLNESKSEGLLIALNTRLGWFVFGRKEPPCRITTTLSAFQEQSSESSDKQLSESALAASQDVNLTRDIEFMFQSELLGIEPPSDNEVALENEKYGEIFERGIRRLPSGRYSLKLPFNDRIHTLGDNEKLSRIRLRNLISKSNPEVLRAADIEMQAYVANGYAEEAPPRRKGEFAHYLPIQIVKKAAPENPLGFKVRLVKDAGARSADLASLNDVLIAGPNLLPNILGVLARFRNPPIVIISDIEKAFHQFEIDRSHRTFLRFFWRPGIADNPNAPIKEFWSRRLDFGLVSSPWLHQAGVKHHLEIMRKKRPGEAELIAEILASAYMDDLQIGGMNLVEARKKAKRCEE</sequence>
<feature type="region of interest" description="Disordered" evidence="1">
    <location>
        <begin position="187"/>
        <end position="229"/>
    </location>
</feature>
<dbReference type="RefSeq" id="XP_003738290.1">
    <property type="nucleotide sequence ID" value="XM_003738242.1"/>
</dbReference>
<proteinExistence type="predicted"/>
<dbReference type="Pfam" id="PF03564">
    <property type="entry name" value="DUF1759"/>
    <property type="match status" value="1"/>
</dbReference>
<feature type="non-terminal residue" evidence="3">
    <location>
        <position position="821"/>
    </location>
</feature>